<organism evidence="2 3">
    <name type="scientific">Candidatus Gottesmanbacteria bacterium GW2011_GWA2_42_18</name>
    <dbReference type="NCBI Taxonomy" id="1618442"/>
    <lineage>
        <taxon>Bacteria</taxon>
        <taxon>Candidatus Gottesmaniibacteriota</taxon>
    </lineage>
</organism>
<reference evidence="2 3" key="1">
    <citation type="journal article" date="2015" name="Nature">
        <title>rRNA introns, odd ribosomes, and small enigmatic genomes across a large radiation of phyla.</title>
        <authorList>
            <person name="Brown C.T."/>
            <person name="Hug L.A."/>
            <person name="Thomas B.C."/>
            <person name="Sharon I."/>
            <person name="Castelle C.J."/>
            <person name="Singh A."/>
            <person name="Wilkins M.J."/>
            <person name="Williams K.H."/>
            <person name="Banfield J.F."/>
        </authorList>
    </citation>
    <scope>NUCLEOTIDE SEQUENCE [LARGE SCALE GENOMIC DNA]</scope>
</reference>
<proteinExistence type="predicted"/>
<accession>A0A0G1BNY1</accession>
<dbReference type="AlphaFoldDB" id="A0A0G1BNY1"/>
<dbReference type="Proteomes" id="UP000034320">
    <property type="component" value="Unassembled WGS sequence"/>
</dbReference>
<evidence type="ECO:0000256" key="1">
    <source>
        <dbReference type="SAM" id="MobiDB-lite"/>
    </source>
</evidence>
<feature type="compositionally biased region" description="Low complexity" evidence="1">
    <location>
        <begin position="104"/>
        <end position="116"/>
    </location>
</feature>
<feature type="region of interest" description="Disordered" evidence="1">
    <location>
        <begin position="92"/>
        <end position="116"/>
    </location>
</feature>
<evidence type="ECO:0000313" key="3">
    <source>
        <dbReference type="Proteomes" id="UP000034320"/>
    </source>
</evidence>
<protein>
    <submittedName>
        <fullName evidence="2">Uncharacterized protein</fullName>
    </submittedName>
</protein>
<evidence type="ECO:0000313" key="2">
    <source>
        <dbReference type="EMBL" id="KKS47991.1"/>
    </source>
</evidence>
<feature type="region of interest" description="Disordered" evidence="1">
    <location>
        <begin position="54"/>
        <end position="75"/>
    </location>
</feature>
<gene>
    <name evidence="2" type="ORF">UV09_C0001G0023</name>
</gene>
<name>A0A0G1BNY1_9BACT</name>
<comment type="caution">
    <text evidence="2">The sequence shown here is derived from an EMBL/GenBank/DDBJ whole genome shotgun (WGS) entry which is preliminary data.</text>
</comment>
<dbReference type="EMBL" id="LCDD01000001">
    <property type="protein sequence ID" value="KKS47991.1"/>
    <property type="molecule type" value="Genomic_DNA"/>
</dbReference>
<sequence length="145" mass="15655">MELIKQLQSEKILPVNNKEGMVSGKPGGSKTPDIRATAPLTSLYEQVMEAHGLPIPDSKSLINGKSGGSTELKDKKYPSSVLTSIGILFISDRKEPKSNPETQTASIDSTSDISSKSAMTYTLTNHTYTAQRLDDSYSDDTQADS</sequence>